<dbReference type="OrthoDB" id="659408at2"/>
<reference evidence="1 2" key="1">
    <citation type="submission" date="2016-10" db="EMBL/GenBank/DDBJ databases">
        <authorList>
            <person name="de Groot N.N."/>
        </authorList>
    </citation>
    <scope>NUCLEOTIDE SEQUENCE [LARGE SCALE GENOMIC DNA]</scope>
    <source>
        <strain evidence="1 2">DSM 17794</strain>
    </source>
</reference>
<dbReference type="EMBL" id="FOVL01000003">
    <property type="protein sequence ID" value="SFN38987.1"/>
    <property type="molecule type" value="Genomic_DNA"/>
</dbReference>
<dbReference type="RefSeq" id="WP_093406252.1">
    <property type="nucleotide sequence ID" value="NZ_FOVL01000003.1"/>
</dbReference>
<dbReference type="AlphaFoldDB" id="A0A1I4YLX8"/>
<evidence type="ECO:0000313" key="1">
    <source>
        <dbReference type="EMBL" id="SFN38987.1"/>
    </source>
</evidence>
<name>A0A1I4YLX8_9FLAO</name>
<accession>A0A1I4YLX8</accession>
<sequence>MEDNKELIHVYFMPGLAANSSIFEFIELPKDKFKMHFLEWIIPQEDEALTSYAKRLLKYIKHKDPVLIGVSFGGIIVQEMCKFIEVRRLIIISSVKCRAELPRRMRIAAETGLFKFLPVSLLDYVDYFEKLAVGEFIKKRAKLYRKYLSVRNHRYLNWAIKNMVLWDCDKPRKDVIHIHGDKDEVFPAKYINGFIEVKGGTHVMVINRYRWFNKHLPEIILTGKIKKKIHEEIGK</sequence>
<gene>
    <name evidence="1" type="ORF">SAMN05660413_00839</name>
</gene>
<keyword evidence="2" id="KW-1185">Reference proteome</keyword>
<evidence type="ECO:0008006" key="3">
    <source>
        <dbReference type="Google" id="ProtNLM"/>
    </source>
</evidence>
<dbReference type="Proteomes" id="UP000199153">
    <property type="component" value="Unassembled WGS sequence"/>
</dbReference>
<organism evidence="1 2">
    <name type="scientific">Salegentibacter flavus</name>
    <dbReference type="NCBI Taxonomy" id="287099"/>
    <lineage>
        <taxon>Bacteria</taxon>
        <taxon>Pseudomonadati</taxon>
        <taxon>Bacteroidota</taxon>
        <taxon>Flavobacteriia</taxon>
        <taxon>Flavobacteriales</taxon>
        <taxon>Flavobacteriaceae</taxon>
        <taxon>Salegentibacter</taxon>
    </lineage>
</organism>
<protein>
    <recommendedName>
        <fullName evidence="3">Pimeloyl-ACP methyl ester carboxylesterase</fullName>
    </recommendedName>
</protein>
<dbReference type="SUPFAM" id="SSF53474">
    <property type="entry name" value="alpha/beta-Hydrolases"/>
    <property type="match status" value="1"/>
</dbReference>
<dbReference type="InterPro" id="IPR029058">
    <property type="entry name" value="AB_hydrolase_fold"/>
</dbReference>
<dbReference type="Gene3D" id="3.40.50.1820">
    <property type="entry name" value="alpha/beta hydrolase"/>
    <property type="match status" value="1"/>
</dbReference>
<dbReference type="STRING" id="287099.SAMN05660413_00839"/>
<proteinExistence type="predicted"/>
<evidence type="ECO:0000313" key="2">
    <source>
        <dbReference type="Proteomes" id="UP000199153"/>
    </source>
</evidence>